<dbReference type="InterPro" id="IPR036890">
    <property type="entry name" value="HATPase_C_sf"/>
</dbReference>
<evidence type="ECO:0000259" key="3">
    <source>
        <dbReference type="Pfam" id="PF14501"/>
    </source>
</evidence>
<dbReference type="RefSeq" id="WP_110996926.1">
    <property type="nucleotide sequence ID" value="NZ_QKTW01000002.1"/>
</dbReference>
<dbReference type="PANTHER" id="PTHR34220">
    <property type="entry name" value="SENSOR HISTIDINE KINASE YPDA"/>
    <property type="match status" value="1"/>
</dbReference>
<feature type="domain" description="Signal transduction histidine kinase internal region" evidence="2">
    <location>
        <begin position="155"/>
        <end position="232"/>
    </location>
</feature>
<evidence type="ECO:0000313" key="5">
    <source>
        <dbReference type="Proteomes" id="UP000248745"/>
    </source>
</evidence>
<dbReference type="AlphaFoldDB" id="A0A2W2AQM5"/>
<organism evidence="4 5">
    <name type="scientific">Taibaiella soli</name>
    <dbReference type="NCBI Taxonomy" id="1649169"/>
    <lineage>
        <taxon>Bacteria</taxon>
        <taxon>Pseudomonadati</taxon>
        <taxon>Bacteroidota</taxon>
        <taxon>Chitinophagia</taxon>
        <taxon>Chitinophagales</taxon>
        <taxon>Chitinophagaceae</taxon>
        <taxon>Taibaiella</taxon>
    </lineage>
</organism>
<accession>A0A2W2AQM5</accession>
<proteinExistence type="predicted"/>
<keyword evidence="1" id="KW-0812">Transmembrane</keyword>
<dbReference type="SUPFAM" id="SSF55874">
    <property type="entry name" value="ATPase domain of HSP90 chaperone/DNA topoisomerase II/histidine kinase"/>
    <property type="match status" value="1"/>
</dbReference>
<reference evidence="4 5" key="1">
    <citation type="submission" date="2018-06" db="EMBL/GenBank/DDBJ databases">
        <title>Mucibacter soli gen. nov., sp. nov., a new member of the family Chitinophagaceae producing mucin.</title>
        <authorList>
            <person name="Kim M.-K."/>
            <person name="Park S."/>
            <person name="Kim T.-S."/>
            <person name="Joung Y."/>
            <person name="Han J.-H."/>
            <person name="Kim S.B."/>
        </authorList>
    </citation>
    <scope>NUCLEOTIDE SEQUENCE [LARGE SCALE GENOMIC DNA]</scope>
    <source>
        <strain evidence="4 5">R1-15</strain>
    </source>
</reference>
<keyword evidence="1" id="KW-1133">Transmembrane helix</keyword>
<dbReference type="EMBL" id="QKTW01000002">
    <property type="protein sequence ID" value="PZF74720.1"/>
    <property type="molecule type" value="Genomic_DNA"/>
</dbReference>
<keyword evidence="5" id="KW-1185">Reference proteome</keyword>
<comment type="caution">
    <text evidence="4">The sequence shown here is derived from an EMBL/GenBank/DDBJ whole genome shotgun (WGS) entry which is preliminary data.</text>
</comment>
<dbReference type="GO" id="GO:0016020">
    <property type="term" value="C:membrane"/>
    <property type="evidence" value="ECO:0007669"/>
    <property type="project" value="InterPro"/>
</dbReference>
<dbReference type="Pfam" id="PF14501">
    <property type="entry name" value="HATPase_c_5"/>
    <property type="match status" value="1"/>
</dbReference>
<keyword evidence="4" id="KW-0418">Kinase</keyword>
<dbReference type="GO" id="GO:0000155">
    <property type="term" value="F:phosphorelay sensor kinase activity"/>
    <property type="evidence" value="ECO:0007669"/>
    <property type="project" value="InterPro"/>
</dbReference>
<sequence>MKSKPWLIVVLHVLCWLLYLSLPFMFRPSHNFHHGPGAMPPMPHRDEGFNYLSIATNGLLIPLFYLNLNWLLPKFLTTRKYGAFWVSQLALLGVYFGSVELILWIANPIRHAPFFMQLINYFTVTMVAICYRLLVDNAERERVQKDKETEHLKSELLFLRWQISPHFLFNVLNNLVALARMKSEKMEPMLLQLSTLMRYMLYETDDRKVQLYREAEYLQSYIALQSLRFGNDVKAHVHIDVPEQTVYHIEPMLLIPFVENAFKHGTGLVDNPEIYVEMILKDSLLFFEVKNKYMPRPQDSKDETHGVGLMNVQRRLNLLYEDKYDLNVRIADGWFVSLLKIDLA</sequence>
<dbReference type="Proteomes" id="UP000248745">
    <property type="component" value="Unassembled WGS sequence"/>
</dbReference>
<dbReference type="InterPro" id="IPR032834">
    <property type="entry name" value="NatK-like_C"/>
</dbReference>
<gene>
    <name evidence="4" type="ORF">DN068_00540</name>
</gene>
<dbReference type="InterPro" id="IPR010559">
    <property type="entry name" value="Sig_transdc_His_kin_internal"/>
</dbReference>
<name>A0A2W2AQM5_9BACT</name>
<evidence type="ECO:0000259" key="2">
    <source>
        <dbReference type="Pfam" id="PF06580"/>
    </source>
</evidence>
<evidence type="ECO:0000256" key="1">
    <source>
        <dbReference type="SAM" id="Phobius"/>
    </source>
</evidence>
<dbReference type="PANTHER" id="PTHR34220:SF7">
    <property type="entry name" value="SENSOR HISTIDINE KINASE YPDA"/>
    <property type="match status" value="1"/>
</dbReference>
<feature type="transmembrane region" description="Helical" evidence="1">
    <location>
        <begin position="84"/>
        <end position="106"/>
    </location>
</feature>
<dbReference type="OrthoDB" id="9792992at2"/>
<feature type="transmembrane region" description="Helical" evidence="1">
    <location>
        <begin position="118"/>
        <end position="135"/>
    </location>
</feature>
<feature type="transmembrane region" description="Helical" evidence="1">
    <location>
        <begin position="7"/>
        <end position="26"/>
    </location>
</feature>
<feature type="transmembrane region" description="Helical" evidence="1">
    <location>
        <begin position="49"/>
        <end position="72"/>
    </location>
</feature>
<keyword evidence="1" id="KW-0472">Membrane</keyword>
<feature type="domain" description="Sensor histidine kinase NatK-like C-terminal" evidence="3">
    <location>
        <begin position="258"/>
        <end position="341"/>
    </location>
</feature>
<dbReference type="InterPro" id="IPR050640">
    <property type="entry name" value="Bact_2-comp_sensor_kinase"/>
</dbReference>
<keyword evidence="4" id="KW-0808">Transferase</keyword>
<protein>
    <submittedName>
        <fullName evidence="4">Histidine kinase</fullName>
    </submittedName>
</protein>
<dbReference type="Pfam" id="PF06580">
    <property type="entry name" value="His_kinase"/>
    <property type="match status" value="1"/>
</dbReference>
<evidence type="ECO:0000313" key="4">
    <source>
        <dbReference type="EMBL" id="PZF74720.1"/>
    </source>
</evidence>